<evidence type="ECO:0000313" key="2">
    <source>
        <dbReference type="EMBL" id="SMX89976.1"/>
    </source>
</evidence>
<accession>A0A2H1JR50</accession>
<proteinExistence type="predicted"/>
<dbReference type="InterPro" id="IPR029787">
    <property type="entry name" value="Nucleotide_cyclase"/>
</dbReference>
<dbReference type="SUPFAM" id="SSF55073">
    <property type="entry name" value="Nucleotide cyclase"/>
    <property type="match status" value="1"/>
</dbReference>
<dbReference type="EMBL" id="FXYY01000015">
    <property type="protein sequence ID" value="SMX89976.1"/>
    <property type="molecule type" value="Genomic_DNA"/>
</dbReference>
<dbReference type="AlphaFoldDB" id="A0A2H1JR50"/>
<dbReference type="Proteomes" id="UP000234641">
    <property type="component" value="Unassembled WGS sequence"/>
</dbReference>
<dbReference type="GO" id="GO:0009190">
    <property type="term" value="P:cyclic nucleotide biosynthetic process"/>
    <property type="evidence" value="ECO:0007669"/>
    <property type="project" value="InterPro"/>
</dbReference>
<name>A0A2H1JR50_BRELN</name>
<dbReference type="PROSITE" id="PS50125">
    <property type="entry name" value="GUANYLATE_CYCLASE_2"/>
    <property type="match status" value="1"/>
</dbReference>
<evidence type="ECO:0000259" key="1">
    <source>
        <dbReference type="PROSITE" id="PS50125"/>
    </source>
</evidence>
<dbReference type="Gene3D" id="3.30.70.1230">
    <property type="entry name" value="Nucleotide cyclase"/>
    <property type="match status" value="1"/>
</dbReference>
<gene>
    <name evidence="2" type="ORF">BLIN9172_02426</name>
</gene>
<reference evidence="2 3" key="1">
    <citation type="submission" date="2017-03" db="EMBL/GenBank/DDBJ databases">
        <authorList>
            <person name="Afonso C.L."/>
            <person name="Miller P.J."/>
            <person name="Scott M.A."/>
            <person name="Spackman E."/>
            <person name="Goraichik I."/>
            <person name="Dimitrov K.M."/>
            <person name="Suarez D.L."/>
            <person name="Swayne D.E."/>
        </authorList>
    </citation>
    <scope>NUCLEOTIDE SEQUENCE [LARGE SCALE GENOMIC DNA]</scope>
    <source>
        <strain evidence="2 3">ATCC 9172</strain>
    </source>
</reference>
<feature type="domain" description="Guanylate cyclase" evidence="1">
    <location>
        <begin position="43"/>
        <end position="177"/>
    </location>
</feature>
<dbReference type="InterPro" id="IPR001054">
    <property type="entry name" value="A/G_cyclase"/>
</dbReference>
<protein>
    <submittedName>
        <fullName evidence="2">Adenylate and Guanylate cyclase catalytic domain-containing protein</fullName>
    </submittedName>
</protein>
<dbReference type="CDD" id="cd07302">
    <property type="entry name" value="CHD"/>
    <property type="match status" value="1"/>
</dbReference>
<dbReference type="GO" id="GO:0004016">
    <property type="term" value="F:adenylate cyclase activity"/>
    <property type="evidence" value="ECO:0007669"/>
    <property type="project" value="UniProtKB-ARBA"/>
</dbReference>
<organism evidence="2 3">
    <name type="scientific">Brevibacterium linens ATCC 9172</name>
    <dbReference type="NCBI Taxonomy" id="1255617"/>
    <lineage>
        <taxon>Bacteria</taxon>
        <taxon>Bacillati</taxon>
        <taxon>Actinomycetota</taxon>
        <taxon>Actinomycetes</taxon>
        <taxon>Micrococcales</taxon>
        <taxon>Brevibacteriaceae</taxon>
        <taxon>Brevibacterium</taxon>
    </lineage>
</organism>
<dbReference type="GO" id="GO:0035556">
    <property type="term" value="P:intracellular signal transduction"/>
    <property type="evidence" value="ECO:0007669"/>
    <property type="project" value="InterPro"/>
</dbReference>
<sequence length="232" mass="25278">MYPTIETSVGDIFAAAWNISNGTVVPKTEDVVMKNGGRLVDATYLYADLAGSTKLAHTLKKEASATIIRAYINSASRILRHCGGNIRSFDGDRVMAIFMGSDKNVKAVRAALGINWAVYHVIQPAIEAKWTDVSQSYTINHGVGIDTGEALIVRGGVRDNNDLISIGDAPNDAARLSEHRTWNTNITKPVYDDLDESTRLLADGRNFWTSSNGIAALGNYTTLYHSDASWEI</sequence>
<evidence type="ECO:0000313" key="3">
    <source>
        <dbReference type="Proteomes" id="UP000234641"/>
    </source>
</evidence>
<dbReference type="RefSeq" id="WP_101555297.1">
    <property type="nucleotide sequence ID" value="NZ_FXYY01000015.1"/>
</dbReference>